<dbReference type="PANTHER" id="PTHR43108:SF6">
    <property type="entry name" value="N-SULPHOGLUCOSAMINE SULPHOHYDROLASE"/>
    <property type="match status" value="1"/>
</dbReference>
<dbReference type="GO" id="GO:0047753">
    <property type="term" value="F:choline-sulfatase activity"/>
    <property type="evidence" value="ECO:0007669"/>
    <property type="project" value="UniProtKB-EC"/>
</dbReference>
<dbReference type="EMBL" id="CACRSS010000021">
    <property type="protein sequence ID" value="VYT26896.1"/>
    <property type="molecule type" value="Genomic_DNA"/>
</dbReference>
<protein>
    <submittedName>
        <fullName evidence="7">Choline-sulfatase</fullName>
        <ecNumber evidence="7">3.1.6.6</ecNumber>
    </submittedName>
</protein>
<keyword evidence="3 7" id="KW-0378">Hydrolase</keyword>
<dbReference type="SUPFAM" id="SSF53649">
    <property type="entry name" value="Alkaline phosphatase-like"/>
    <property type="match status" value="1"/>
</dbReference>
<evidence type="ECO:0000259" key="6">
    <source>
        <dbReference type="Pfam" id="PF00884"/>
    </source>
</evidence>
<reference evidence="7" key="1">
    <citation type="submission" date="2019-11" db="EMBL/GenBank/DDBJ databases">
        <authorList>
            <person name="Feng L."/>
        </authorList>
    </citation>
    <scope>NUCLEOTIDE SEQUENCE</scope>
    <source>
        <strain evidence="7">AMuciniphilaLFYP55</strain>
    </source>
</reference>
<dbReference type="PANTHER" id="PTHR43108">
    <property type="entry name" value="N-ACETYLGLUCOSAMINE-6-SULFATASE FAMILY MEMBER"/>
    <property type="match status" value="1"/>
</dbReference>
<proteinExistence type="inferred from homology"/>
<dbReference type="InterPro" id="IPR024607">
    <property type="entry name" value="Sulfatase_CS"/>
</dbReference>
<keyword evidence="4" id="KW-0325">Glycoprotein</keyword>
<dbReference type="AlphaFoldDB" id="A0A6N2VIL5"/>
<feature type="signal peptide" evidence="5">
    <location>
        <begin position="1"/>
        <end position="24"/>
    </location>
</feature>
<evidence type="ECO:0000256" key="1">
    <source>
        <dbReference type="ARBA" id="ARBA00008779"/>
    </source>
</evidence>
<organism evidence="7">
    <name type="scientific">Akkermansia muciniphila</name>
    <dbReference type="NCBI Taxonomy" id="239935"/>
    <lineage>
        <taxon>Bacteria</taxon>
        <taxon>Pseudomonadati</taxon>
        <taxon>Verrucomicrobiota</taxon>
        <taxon>Verrucomicrobiia</taxon>
        <taxon>Verrucomicrobiales</taxon>
        <taxon>Akkermansiaceae</taxon>
        <taxon>Akkermansia</taxon>
    </lineage>
</organism>
<sequence length="585" mass="67420">MILTMNRHAAIALMLAACPLSASADQPQKQTPDQRPNIVVIVTDDHSYQTLGTCEKDSPMPYPNFRKLADEGMVFDRSYCANSLCGPSRACIYTGRHSHMNGYLFNEHAAPFDGSQPTFPKMLQKAGYQTAIVGKWHLEAIPPGAKGDTSKYESDPTGFDYWEIFPGQGNYFNPDFITPGKDGKRVVKTEPGYATELVTQKSLKWLDQRDKDKPFMLVVGHKAPHRCWCPSIQNLGRAKQYADAIDPPANLEDDFADRPEFLKMTEQTLLNHFNVWSDEHLIKEVVPEDIQKMLSCPESKTLHTQYDWEMPEWVRMDPQQKEAWYNYHKARTVQLVKDIKNGKIKTQRDILLRRWRHYMEDYLGTVLSVDESVGQIMDYLKQNGLDRNTLVLYCGDQGFYMGEHGLYDKRWIFEESFRMPLIMRWPGHIRPGVRSSAMVQELDYAPTFCDVAGVNTKENMNTFQGRSLTPLFKTGEHQDFKNRSLYYAFYENPGEHNAPRHDGLRTDRYTLSYIWTSDEWMLFDNQKDPAQMHNVINKPEYAETVKELKELYGKLRKDCQVPEGFPGATGKLAVKPQWDCAPAKD</sequence>
<dbReference type="CDD" id="cd16031">
    <property type="entry name" value="G6S_like"/>
    <property type="match status" value="1"/>
</dbReference>
<dbReference type="RefSeq" id="WP_412327052.1">
    <property type="nucleotide sequence ID" value="NZ_CACRSS010000021.1"/>
</dbReference>
<dbReference type="Gene3D" id="3.30.1120.10">
    <property type="match status" value="1"/>
</dbReference>
<evidence type="ECO:0000256" key="3">
    <source>
        <dbReference type="ARBA" id="ARBA00022801"/>
    </source>
</evidence>
<feature type="chain" id="PRO_5026835587" evidence="5">
    <location>
        <begin position="25"/>
        <end position="585"/>
    </location>
</feature>
<dbReference type="Pfam" id="PF00884">
    <property type="entry name" value="Sulfatase"/>
    <property type="match status" value="1"/>
</dbReference>
<dbReference type="InterPro" id="IPR017850">
    <property type="entry name" value="Alkaline_phosphatase_core_sf"/>
</dbReference>
<comment type="similarity">
    <text evidence="1">Belongs to the sulfatase family.</text>
</comment>
<name>A0A6N2VIL5_9BACT</name>
<evidence type="ECO:0000256" key="2">
    <source>
        <dbReference type="ARBA" id="ARBA00022729"/>
    </source>
</evidence>
<dbReference type="InterPro" id="IPR000917">
    <property type="entry name" value="Sulfatase_N"/>
</dbReference>
<evidence type="ECO:0000256" key="4">
    <source>
        <dbReference type="ARBA" id="ARBA00023180"/>
    </source>
</evidence>
<dbReference type="EC" id="3.1.6.6" evidence="7"/>
<dbReference type="Gene3D" id="3.40.720.10">
    <property type="entry name" value="Alkaline Phosphatase, subunit A"/>
    <property type="match status" value="1"/>
</dbReference>
<evidence type="ECO:0000313" key="7">
    <source>
        <dbReference type="EMBL" id="VYT26896.1"/>
    </source>
</evidence>
<dbReference type="PROSITE" id="PS51257">
    <property type="entry name" value="PROKAR_LIPOPROTEIN"/>
    <property type="match status" value="1"/>
</dbReference>
<keyword evidence="2 5" id="KW-0732">Signal</keyword>
<evidence type="ECO:0000256" key="5">
    <source>
        <dbReference type="SAM" id="SignalP"/>
    </source>
</evidence>
<gene>
    <name evidence="7" type="primary">betC_1</name>
    <name evidence="7" type="ORF">AMLFYP55_01403</name>
</gene>
<accession>A0A6N2VIL5</accession>
<dbReference type="PROSITE" id="PS00149">
    <property type="entry name" value="SULFATASE_2"/>
    <property type="match status" value="1"/>
</dbReference>
<feature type="domain" description="Sulfatase N-terminal" evidence="6">
    <location>
        <begin position="36"/>
        <end position="454"/>
    </location>
</feature>